<feature type="region of interest" description="Disordered" evidence="1">
    <location>
        <begin position="377"/>
        <end position="398"/>
    </location>
</feature>
<sequence>MPSHCNNVDHHYLNLHLPYTPAKSCYQHGGCESYDIWDPAFIPPPIPVAFRSQLRTNYRFLARHLHPDKLPLSLKNNGTRAVDLLNQARNTLGGLGDRKRDPLLYENNTEKEYIDKYGFVQLTPLQEAAKKKAIFDNECKKRYAPGVNRRPITWDNMIWDRQDRKWSLCDEILNEREWSIWRDKLIARLGLGGAQYGSTWGGKLIRQLGFGAGENGKVGWGWEHRASGDRNDTTGAVEKGDLAQMKNEWFGWGGTLQRVSVWDKCDEMSFLIPANNYSIDGKTGTIENGILERGVFDEGRQYLIEEGKWKAKLLGEDIYNNWAWIALRETTETEDINETESNITDSEDISSEDINSKDIYFENINSENIDYEDIDSEDIDSLDQDSSSNIQYPSLPQL</sequence>
<evidence type="ECO:0000259" key="2">
    <source>
        <dbReference type="PROSITE" id="PS50076"/>
    </source>
</evidence>
<keyword evidence="4" id="KW-1185">Reference proteome</keyword>
<evidence type="ECO:0000313" key="3">
    <source>
        <dbReference type="EMBL" id="KAA8570595.1"/>
    </source>
</evidence>
<dbReference type="EMBL" id="VICG01000007">
    <property type="protein sequence ID" value="KAA8570595.1"/>
    <property type="molecule type" value="Genomic_DNA"/>
</dbReference>
<name>A0A5M9JUS4_MONFR</name>
<protein>
    <recommendedName>
        <fullName evidence="2">J domain-containing protein</fullName>
    </recommendedName>
</protein>
<dbReference type="InterPro" id="IPR001623">
    <property type="entry name" value="DnaJ_domain"/>
</dbReference>
<gene>
    <name evidence="3" type="ORF">EYC84_002852</name>
</gene>
<reference evidence="3 4" key="1">
    <citation type="submission" date="2019-06" db="EMBL/GenBank/DDBJ databases">
        <title>Genome Sequence of the Brown Rot Fungal Pathogen Monilinia fructicola.</title>
        <authorList>
            <person name="De Miccolis Angelini R.M."/>
            <person name="Landi L."/>
            <person name="Abate D."/>
            <person name="Pollastro S."/>
            <person name="Romanazzi G."/>
            <person name="Faretra F."/>
        </authorList>
    </citation>
    <scope>NUCLEOTIDE SEQUENCE [LARGE SCALE GENOMIC DNA]</scope>
    <source>
        <strain evidence="3 4">Mfrc123</strain>
    </source>
</reference>
<evidence type="ECO:0000313" key="4">
    <source>
        <dbReference type="Proteomes" id="UP000322873"/>
    </source>
</evidence>
<comment type="caution">
    <text evidence="3">The sequence shown here is derived from an EMBL/GenBank/DDBJ whole genome shotgun (WGS) entry which is preliminary data.</text>
</comment>
<dbReference type="Proteomes" id="UP000322873">
    <property type="component" value="Unassembled WGS sequence"/>
</dbReference>
<dbReference type="AlphaFoldDB" id="A0A5M9JUS4"/>
<feature type="domain" description="J" evidence="2">
    <location>
        <begin position="35"/>
        <end position="118"/>
    </location>
</feature>
<organism evidence="3 4">
    <name type="scientific">Monilinia fructicola</name>
    <name type="common">Brown rot fungus</name>
    <name type="synonym">Ciboria fructicola</name>
    <dbReference type="NCBI Taxonomy" id="38448"/>
    <lineage>
        <taxon>Eukaryota</taxon>
        <taxon>Fungi</taxon>
        <taxon>Dikarya</taxon>
        <taxon>Ascomycota</taxon>
        <taxon>Pezizomycotina</taxon>
        <taxon>Leotiomycetes</taxon>
        <taxon>Helotiales</taxon>
        <taxon>Sclerotiniaceae</taxon>
        <taxon>Monilinia</taxon>
    </lineage>
</organism>
<accession>A0A5M9JUS4</accession>
<dbReference type="PROSITE" id="PS50076">
    <property type="entry name" value="DNAJ_2"/>
    <property type="match status" value="1"/>
</dbReference>
<feature type="compositionally biased region" description="Polar residues" evidence="1">
    <location>
        <begin position="389"/>
        <end position="398"/>
    </location>
</feature>
<evidence type="ECO:0000256" key="1">
    <source>
        <dbReference type="SAM" id="MobiDB-lite"/>
    </source>
</evidence>
<proteinExistence type="predicted"/>